<gene>
    <name evidence="2" type="ORF">TevJSym_ac00310</name>
</gene>
<keyword evidence="1" id="KW-0812">Transmembrane</keyword>
<evidence type="ECO:0000256" key="1">
    <source>
        <dbReference type="SAM" id="Phobius"/>
    </source>
</evidence>
<reference evidence="2 3" key="1">
    <citation type="journal article" date="2011" name="ISME J.">
        <title>The endosymbionts of the deep-sea tubeworms Riftia pachyptila and Tevnia jerichonana share an identical physiology as revealed by proteogenomic analyses.</title>
        <authorList>
            <person name="Gardebrecht A."/>
            <person name="Markert S."/>
            <person name="Felbeck H."/>
            <person name="Thuermer A."/>
            <person name="Albrecht D."/>
            <person name="Wollherr A."/>
            <person name="Kabisch J."/>
            <person name="Lehmann R."/>
            <person name="Daniel R."/>
            <person name="Liesegang H."/>
            <person name="Hecker M."/>
            <person name="Sievert S.M."/>
            <person name="Schweder T."/>
        </authorList>
    </citation>
    <scope>NUCLEOTIDE SEQUENCE [LARGE SCALE GENOMIC DNA]</scope>
</reference>
<organism evidence="2 3">
    <name type="scientific">endosymbiont of Tevnia jerichonana</name>
    <name type="common">vent Tica</name>
    <dbReference type="NCBI Taxonomy" id="1049564"/>
    <lineage>
        <taxon>Bacteria</taxon>
        <taxon>Pseudomonadati</taxon>
        <taxon>Pseudomonadota</taxon>
        <taxon>Gammaproteobacteria</taxon>
        <taxon>sulfur-oxidizing symbionts</taxon>
    </lineage>
</organism>
<keyword evidence="1" id="KW-0472">Membrane</keyword>
<feature type="transmembrane region" description="Helical" evidence="1">
    <location>
        <begin position="12"/>
        <end position="38"/>
    </location>
</feature>
<evidence type="ECO:0000313" key="3">
    <source>
        <dbReference type="Proteomes" id="UP000005167"/>
    </source>
</evidence>
<dbReference type="RefSeq" id="WP_006473876.1">
    <property type="nucleotide sequence ID" value="NZ_AFZB01000003.1"/>
</dbReference>
<sequence length="43" mass="4938">MIRTRNDQRDISSYVITSMVMFALLGVILTGKLLFWGVHNLLN</sequence>
<accession>G2FCA5</accession>
<proteinExistence type="predicted"/>
<dbReference type="Proteomes" id="UP000005167">
    <property type="component" value="Unassembled WGS sequence"/>
</dbReference>
<keyword evidence="3" id="KW-1185">Reference proteome</keyword>
<keyword evidence="1" id="KW-1133">Transmembrane helix</keyword>
<dbReference type="EMBL" id="AFZB01000003">
    <property type="protein sequence ID" value="EGW55468.1"/>
    <property type="molecule type" value="Genomic_DNA"/>
</dbReference>
<dbReference type="AlphaFoldDB" id="G2FCA5"/>
<evidence type="ECO:0000313" key="2">
    <source>
        <dbReference type="EMBL" id="EGW55468.1"/>
    </source>
</evidence>
<name>G2FCA5_9GAMM</name>
<comment type="caution">
    <text evidence="2">The sequence shown here is derived from an EMBL/GenBank/DDBJ whole genome shotgun (WGS) entry which is preliminary data.</text>
</comment>
<protein>
    <submittedName>
        <fullName evidence="2">Uncharacterized protein</fullName>
    </submittedName>
</protein>